<comment type="similarity">
    <text evidence="1">Belongs to the transglycosylase Slt family.</text>
</comment>
<protein>
    <submittedName>
        <fullName evidence="3">Lytic transglycosylase domain-containing protein</fullName>
    </submittedName>
</protein>
<dbReference type="InterPro" id="IPR000189">
    <property type="entry name" value="Transglyc_AS"/>
</dbReference>
<dbReference type="InterPro" id="IPR023346">
    <property type="entry name" value="Lysozyme-like_dom_sf"/>
</dbReference>
<dbReference type="GO" id="GO:0008933">
    <property type="term" value="F:peptidoglycan lytic transglycosylase activity"/>
    <property type="evidence" value="ECO:0007669"/>
    <property type="project" value="InterPro"/>
</dbReference>
<dbReference type="PANTHER" id="PTHR37423">
    <property type="entry name" value="SOLUBLE LYTIC MUREIN TRANSGLYCOSYLASE-RELATED"/>
    <property type="match status" value="1"/>
</dbReference>
<dbReference type="AlphaFoldDB" id="A0A9X3CP32"/>
<dbReference type="Gene3D" id="1.10.530.10">
    <property type="match status" value="1"/>
</dbReference>
<keyword evidence="4" id="KW-1185">Reference proteome</keyword>
<dbReference type="PANTHER" id="PTHR37423:SF2">
    <property type="entry name" value="MEMBRANE-BOUND LYTIC MUREIN TRANSGLYCOSYLASE C"/>
    <property type="match status" value="1"/>
</dbReference>
<evidence type="ECO:0000259" key="2">
    <source>
        <dbReference type="Pfam" id="PF01464"/>
    </source>
</evidence>
<dbReference type="PROSITE" id="PS00922">
    <property type="entry name" value="TRANSGLYCOSYLASE"/>
    <property type="match status" value="1"/>
</dbReference>
<gene>
    <name evidence="3" type="ORF">MD535_11460</name>
</gene>
<dbReference type="CDD" id="cd16894">
    <property type="entry name" value="MltD-like"/>
    <property type="match status" value="1"/>
</dbReference>
<reference evidence="3" key="1">
    <citation type="submission" date="2022-02" db="EMBL/GenBank/DDBJ databases">
        <title>Vibrio sp. nov, a new bacterium isolated from seawater.</title>
        <authorList>
            <person name="Yuan Y."/>
        </authorList>
    </citation>
    <scope>NUCLEOTIDE SEQUENCE</scope>
    <source>
        <strain evidence="3">ZSDZ65</strain>
    </source>
</reference>
<dbReference type="GO" id="GO:0000270">
    <property type="term" value="P:peptidoglycan metabolic process"/>
    <property type="evidence" value="ECO:0007669"/>
    <property type="project" value="InterPro"/>
</dbReference>
<dbReference type="GO" id="GO:0016020">
    <property type="term" value="C:membrane"/>
    <property type="evidence" value="ECO:0007669"/>
    <property type="project" value="InterPro"/>
</dbReference>
<dbReference type="SUPFAM" id="SSF53955">
    <property type="entry name" value="Lysozyme-like"/>
    <property type="match status" value="1"/>
</dbReference>
<accession>A0A9X3CP32</accession>
<evidence type="ECO:0000313" key="3">
    <source>
        <dbReference type="EMBL" id="MCW8346614.1"/>
    </source>
</evidence>
<sequence>MISPQLIAPHIEKLQPYQAPILAKLDTYNPLIQQLFKQLADYSLPNNLILLPMLESSYNPNAVSAANAAGLWQLIPATATRFGLIVNAQKDERFDIDASSTAALKYLNFLYQKFDGDINLTLAAYNAGEGRVQRAINRSGSRDFNRLSLPAETRQYVLRYHALLTLVDMARFTVQNRTTLFLFGQHHHKPTALIDLTPLPALISL</sequence>
<dbReference type="InterPro" id="IPR008258">
    <property type="entry name" value="Transglycosylase_SLT_dom_1"/>
</dbReference>
<comment type="caution">
    <text evidence="3">The sequence shown here is derived from an EMBL/GenBank/DDBJ whole genome shotgun (WGS) entry which is preliminary data.</text>
</comment>
<proteinExistence type="inferred from homology"/>
<name>A0A9X3CP32_9VIBR</name>
<evidence type="ECO:0000256" key="1">
    <source>
        <dbReference type="ARBA" id="ARBA00007734"/>
    </source>
</evidence>
<dbReference type="Proteomes" id="UP001155587">
    <property type="component" value="Unassembled WGS sequence"/>
</dbReference>
<organism evidence="3 4">
    <name type="scientific">Vibrio qingdaonensis</name>
    <dbReference type="NCBI Taxonomy" id="2829491"/>
    <lineage>
        <taxon>Bacteria</taxon>
        <taxon>Pseudomonadati</taxon>
        <taxon>Pseudomonadota</taxon>
        <taxon>Gammaproteobacteria</taxon>
        <taxon>Vibrionales</taxon>
        <taxon>Vibrionaceae</taxon>
        <taxon>Vibrio</taxon>
    </lineage>
</organism>
<dbReference type="Pfam" id="PF01464">
    <property type="entry name" value="SLT"/>
    <property type="match status" value="1"/>
</dbReference>
<feature type="domain" description="Transglycosylase SLT" evidence="2">
    <location>
        <begin position="40"/>
        <end position="145"/>
    </location>
</feature>
<evidence type="ECO:0000313" key="4">
    <source>
        <dbReference type="Proteomes" id="UP001155587"/>
    </source>
</evidence>
<dbReference type="EMBL" id="JAKRRY010000013">
    <property type="protein sequence ID" value="MCW8346614.1"/>
    <property type="molecule type" value="Genomic_DNA"/>
</dbReference>